<proteinExistence type="inferred from homology"/>
<comment type="subunit">
    <text evidence="11">Interacts with ACOT13/THEM2.</text>
</comment>
<organism evidence="17 18">
    <name type="scientific">Macrostomum lignano</name>
    <dbReference type="NCBI Taxonomy" id="282301"/>
    <lineage>
        <taxon>Eukaryota</taxon>
        <taxon>Metazoa</taxon>
        <taxon>Spiralia</taxon>
        <taxon>Lophotrochozoa</taxon>
        <taxon>Platyhelminthes</taxon>
        <taxon>Rhabditophora</taxon>
        <taxon>Macrostomorpha</taxon>
        <taxon>Macrostomida</taxon>
        <taxon>Macrostomidae</taxon>
        <taxon>Macrostomum</taxon>
    </lineage>
</organism>
<dbReference type="GO" id="GO:0003747">
    <property type="term" value="F:translation release factor activity"/>
    <property type="evidence" value="ECO:0007669"/>
    <property type="project" value="InterPro"/>
</dbReference>
<dbReference type="SUPFAM" id="SSF55961">
    <property type="entry name" value="Bet v1-like"/>
    <property type="match status" value="1"/>
</dbReference>
<dbReference type="Gene3D" id="3.30.160.20">
    <property type="match status" value="1"/>
</dbReference>
<evidence type="ECO:0000256" key="3">
    <source>
        <dbReference type="ARBA" id="ARBA00022448"/>
    </source>
</evidence>
<comment type="similarity">
    <text evidence="2">Belongs to the prokaryotic/mitochondrial release factor family.</text>
</comment>
<dbReference type="InterPro" id="IPR045853">
    <property type="entry name" value="Pep_chain_release_fac_I_sf"/>
</dbReference>
<evidence type="ECO:0000256" key="7">
    <source>
        <dbReference type="ARBA" id="ARBA00022917"/>
    </source>
</evidence>
<evidence type="ECO:0000256" key="13">
    <source>
        <dbReference type="ARBA" id="ARBA00077188"/>
    </source>
</evidence>
<dbReference type="PROSITE" id="PS50848">
    <property type="entry name" value="START"/>
    <property type="match status" value="1"/>
</dbReference>
<feature type="domain" description="START" evidence="16">
    <location>
        <begin position="49"/>
        <end position="211"/>
    </location>
</feature>
<evidence type="ECO:0000256" key="14">
    <source>
        <dbReference type="ARBA" id="ARBA00079049"/>
    </source>
</evidence>
<protein>
    <recommendedName>
        <fullName evidence="12">Phosphatidylcholine transfer protein</fullName>
    </recommendedName>
    <alternativeName>
        <fullName evidence="14">START domain-containing protein 2</fullName>
    </alternativeName>
    <alternativeName>
        <fullName evidence="13">StAR-related lipid transfer protein 2</fullName>
    </alternativeName>
</protein>
<dbReference type="PANTHER" id="PTHR43804:SF7">
    <property type="entry name" value="LD18447P"/>
    <property type="match status" value="1"/>
</dbReference>
<evidence type="ECO:0000256" key="10">
    <source>
        <dbReference type="ARBA" id="ARBA00023121"/>
    </source>
</evidence>
<dbReference type="InterPro" id="IPR023393">
    <property type="entry name" value="START-like_dom_sf"/>
</dbReference>
<keyword evidence="10" id="KW-0446">Lipid-binding</keyword>
<evidence type="ECO:0000256" key="4">
    <source>
        <dbReference type="ARBA" id="ARBA00022481"/>
    </source>
</evidence>
<dbReference type="SMART" id="SM00937">
    <property type="entry name" value="PCRF"/>
    <property type="match status" value="1"/>
</dbReference>
<evidence type="ECO:0000259" key="16">
    <source>
        <dbReference type="PROSITE" id="PS50848"/>
    </source>
</evidence>
<dbReference type="SUPFAM" id="SSF75620">
    <property type="entry name" value="Release factor"/>
    <property type="match status" value="1"/>
</dbReference>
<dbReference type="PANTHER" id="PTHR43804">
    <property type="entry name" value="LD18447P"/>
    <property type="match status" value="1"/>
</dbReference>
<keyword evidence="6" id="KW-0597">Phosphoprotein</keyword>
<dbReference type="GO" id="GO:0005829">
    <property type="term" value="C:cytosol"/>
    <property type="evidence" value="ECO:0007669"/>
    <property type="project" value="UniProtKB-ARBA"/>
</dbReference>
<keyword evidence="7" id="KW-0648">Protein biosynthesis</keyword>
<dbReference type="GO" id="GO:0006869">
    <property type="term" value="P:lipid transport"/>
    <property type="evidence" value="ECO:0007669"/>
    <property type="project" value="UniProtKB-KW"/>
</dbReference>
<dbReference type="WBParaSite" id="maker-uti_cns_0012746-snap-gene-0.3-mRNA-1">
    <property type="protein sequence ID" value="maker-uti_cns_0012746-snap-gene-0.3-mRNA-1"/>
    <property type="gene ID" value="maker-uti_cns_0012746-snap-gene-0.3"/>
</dbReference>
<comment type="subcellular location">
    <subcellularLocation>
        <location evidence="1">Cytoplasm</location>
    </subcellularLocation>
</comment>
<dbReference type="Gene3D" id="3.30.530.20">
    <property type="match status" value="1"/>
</dbReference>
<keyword evidence="4" id="KW-0488">Methylation</keyword>
<dbReference type="InterPro" id="IPR000352">
    <property type="entry name" value="Pep_chain_release_fac_I"/>
</dbReference>
<dbReference type="AlphaFoldDB" id="A0A1I8II69"/>
<dbReference type="SMART" id="SM00234">
    <property type="entry name" value="START"/>
    <property type="match status" value="1"/>
</dbReference>
<evidence type="ECO:0000256" key="2">
    <source>
        <dbReference type="ARBA" id="ARBA00010835"/>
    </source>
</evidence>
<evidence type="ECO:0000313" key="18">
    <source>
        <dbReference type="WBParaSite" id="maker-uti_cns_0012746-snap-gene-0.3-mRNA-1"/>
    </source>
</evidence>
<evidence type="ECO:0000256" key="1">
    <source>
        <dbReference type="ARBA" id="ARBA00004496"/>
    </source>
</evidence>
<reference evidence="18" key="1">
    <citation type="submission" date="2016-11" db="UniProtKB">
        <authorList>
            <consortium name="WormBaseParasite"/>
        </authorList>
    </citation>
    <scope>IDENTIFICATION</scope>
</reference>
<accession>A0A1I8II69</accession>
<keyword evidence="9" id="KW-0445">Lipid transport</keyword>
<feature type="region of interest" description="Disordered" evidence="15">
    <location>
        <begin position="632"/>
        <end position="664"/>
    </location>
</feature>
<feature type="compositionally biased region" description="Low complexity" evidence="15">
    <location>
        <begin position="632"/>
        <end position="648"/>
    </location>
</feature>
<dbReference type="Pfam" id="PF01852">
    <property type="entry name" value="START"/>
    <property type="match status" value="1"/>
</dbReference>
<dbReference type="Pfam" id="PF03462">
    <property type="entry name" value="PCRF"/>
    <property type="match status" value="1"/>
</dbReference>
<keyword evidence="17" id="KW-1185">Reference proteome</keyword>
<dbReference type="GO" id="GO:0008289">
    <property type="term" value="F:lipid binding"/>
    <property type="evidence" value="ECO:0007669"/>
    <property type="project" value="UniProtKB-KW"/>
</dbReference>
<keyword evidence="5" id="KW-0963">Cytoplasm</keyword>
<name>A0A1I8II69_9PLAT</name>
<dbReference type="InterPro" id="IPR002913">
    <property type="entry name" value="START_lipid-bd_dom"/>
</dbReference>
<evidence type="ECO:0000256" key="11">
    <source>
        <dbReference type="ARBA" id="ARBA00063535"/>
    </source>
</evidence>
<dbReference type="InterPro" id="IPR050057">
    <property type="entry name" value="Prokaryotic/Mito_RF"/>
</dbReference>
<evidence type="ECO:0000256" key="12">
    <source>
        <dbReference type="ARBA" id="ARBA00069061"/>
    </source>
</evidence>
<dbReference type="Proteomes" id="UP000095280">
    <property type="component" value="Unplaced"/>
</dbReference>
<keyword evidence="3" id="KW-0813">Transport</keyword>
<evidence type="ECO:0000256" key="9">
    <source>
        <dbReference type="ARBA" id="ARBA00023055"/>
    </source>
</evidence>
<evidence type="ECO:0000256" key="5">
    <source>
        <dbReference type="ARBA" id="ARBA00022490"/>
    </source>
</evidence>
<evidence type="ECO:0000256" key="8">
    <source>
        <dbReference type="ARBA" id="ARBA00022990"/>
    </source>
</evidence>
<sequence>MLQPFPNQEFVDACQQLEVENTDGFEFFTESHDVRIFRQYNSTSGLYKYKIYGFLHGATPELCAQVYRDLDYRRTWDSYVNELKVLLQEGDDREVVYWHVNFPWPMSHRDYVYQRQLKILQTESGNQAWVVLAKACNELNLIPEKSGVIRVIDYLQSCALTSDGQGGTRAYMQYYDDPRGSIPTMLINWGAKTGVPGFLSMMQKAPTMLKAATAAAALGAQCGRLLLSRIPLRCHRCLHSLPDSLRPKFDARIGRLSAEFDALTARIAQAANAAAASDGAAPAAAKIESDSAKWHQLKPLADKIDDLLLLRQLAAETRQLISSLNGVDGDLEDGDGEDGELVDMAKQENCDRDRAIAGLEVEIAEMLLPPRSLPSDCSVLLEVKPGVGGLEAMLFAAELFHMYTAYAQYKGWHFDIVEEARADIGGLRSGALEISNGVGVFDELKYETGTHRVQRVPQTGDVIHTSTATVFVMPKPEDAAADFELNSADIEIQVHKSSGPGGQGVNKHMSAVRLLHKPTGIRVDCQVERTQHQNMVIANRMLRERVLRLRLEALADEERAARAVQSQRDRSDRIRTYNYQQGRITDHRGRLTLSPVDMRVFIDQPGQQLGGIIQALKDREELALLEQTLTADSASGAGDSAGDAQAKQQRSKLNNTPVRDEGVV</sequence>
<dbReference type="Pfam" id="PF00472">
    <property type="entry name" value="RF-1"/>
    <property type="match status" value="1"/>
</dbReference>
<keyword evidence="8" id="KW-0007">Acetylation</keyword>
<evidence type="ECO:0000256" key="15">
    <source>
        <dbReference type="SAM" id="MobiDB-lite"/>
    </source>
</evidence>
<evidence type="ECO:0000256" key="6">
    <source>
        <dbReference type="ARBA" id="ARBA00022553"/>
    </source>
</evidence>
<dbReference type="InterPro" id="IPR005139">
    <property type="entry name" value="PCRF"/>
</dbReference>
<dbReference type="FunFam" id="3.30.530.20:FF:000017">
    <property type="entry name" value="Phosphatidylcholine transfer protein, putative"/>
    <property type="match status" value="1"/>
</dbReference>
<evidence type="ECO:0000313" key="17">
    <source>
        <dbReference type="Proteomes" id="UP000095280"/>
    </source>
</evidence>
<dbReference type="Gene3D" id="3.30.70.1660">
    <property type="match status" value="1"/>
</dbReference>